<evidence type="ECO:0000313" key="2">
    <source>
        <dbReference type="Proteomes" id="UP001208656"/>
    </source>
</evidence>
<comment type="caution">
    <text evidence="1">The sequence shown here is derived from an EMBL/GenBank/DDBJ whole genome shotgun (WGS) entry which is preliminary data.</text>
</comment>
<dbReference type="PANTHER" id="PTHR40590">
    <property type="entry name" value="CYTOPLASMIC PROTEIN-RELATED"/>
    <property type="match status" value="1"/>
</dbReference>
<dbReference type="CDD" id="cd14789">
    <property type="entry name" value="Tiki"/>
    <property type="match status" value="1"/>
</dbReference>
<dbReference type="SUPFAM" id="SSF52058">
    <property type="entry name" value="L domain-like"/>
    <property type="match status" value="1"/>
</dbReference>
<dbReference type="InterPro" id="IPR002816">
    <property type="entry name" value="TraB/PrgY/GumN_fam"/>
</dbReference>
<proteinExistence type="predicted"/>
<gene>
    <name evidence="1" type="ORF">OEV82_12785</name>
</gene>
<dbReference type="RefSeq" id="WP_263062112.1">
    <property type="nucleotide sequence ID" value="NZ_JAOUSE010000047.1"/>
</dbReference>
<dbReference type="Proteomes" id="UP001208656">
    <property type="component" value="Unassembled WGS sequence"/>
</dbReference>
<dbReference type="Gene3D" id="3.80.10.10">
    <property type="entry name" value="Ribonuclease Inhibitor"/>
    <property type="match status" value="1"/>
</dbReference>
<reference evidence="1 2" key="1">
    <citation type="submission" date="2022-10" db="EMBL/GenBank/DDBJ databases">
        <title>Description of Fervidibacillus gen. nov. in the family Fervidibacillaceae fam. nov. with two species, Fervidibacillus albus sp. nov., and Fervidibacillus halotolerans sp. nov., isolated from tidal flat sediments.</title>
        <authorList>
            <person name="Kwon K.K."/>
            <person name="Yang S.-H."/>
        </authorList>
    </citation>
    <scope>NUCLEOTIDE SEQUENCE [LARGE SCALE GENOMIC DNA]</scope>
    <source>
        <strain evidence="1 2">DSM 23332</strain>
    </source>
</reference>
<dbReference type="PROSITE" id="PS51257">
    <property type="entry name" value="PROKAR_LIPOPROTEIN"/>
    <property type="match status" value="1"/>
</dbReference>
<protein>
    <submittedName>
        <fullName evidence="1">TraB/GumN family protein</fullName>
    </submittedName>
</protein>
<dbReference type="Pfam" id="PF01963">
    <property type="entry name" value="TraB_PrgY_gumN"/>
    <property type="match status" value="1"/>
</dbReference>
<dbReference type="InterPro" id="IPR047111">
    <property type="entry name" value="YbaP-like"/>
</dbReference>
<dbReference type="EMBL" id="JAOUSE010000047">
    <property type="protein sequence ID" value="MCU9595317.1"/>
    <property type="molecule type" value="Genomic_DNA"/>
</dbReference>
<name>A0ABT2WIR4_9BACI</name>
<keyword evidence="2" id="KW-1185">Reference proteome</keyword>
<dbReference type="InterPro" id="IPR032675">
    <property type="entry name" value="LRR_dom_sf"/>
</dbReference>
<evidence type="ECO:0000313" key="1">
    <source>
        <dbReference type="EMBL" id="MCU9595317.1"/>
    </source>
</evidence>
<accession>A0ABT2WIR4</accession>
<organism evidence="1 2">
    <name type="scientific">Pallidibacillus thermolactis</name>
    <dbReference type="NCBI Taxonomy" id="251051"/>
    <lineage>
        <taxon>Bacteria</taxon>
        <taxon>Bacillati</taxon>
        <taxon>Bacillota</taxon>
        <taxon>Bacilli</taxon>
        <taxon>Bacillales</taxon>
        <taxon>Bacillaceae</taxon>
        <taxon>Pallidibacillus</taxon>
    </lineage>
</organism>
<dbReference type="PANTHER" id="PTHR40590:SF1">
    <property type="entry name" value="CYTOPLASMIC PROTEIN"/>
    <property type="match status" value="1"/>
</dbReference>
<sequence>MKRIYLSLFLFLIAVITIGCQAEESIQFEDAKLEQAIREELSKTNEKLTVSDIKNVKELDLSGHGITSLDGIEQFEALEVLSIADNDIRDFSILKKLHSLEEVNVTGNPNANQSEQLAILEELREQGIIVIGLQKTVVGRSDGPGGFLWKVENENTTVYLQGTIHVGKEELFPLNEKIEQAYLEADVVSPEIDIVGFDLIEMQSIMMSMGTYQDGTTIKDHISDALYKKLEQKLSEFGMPIHLIENYQPWLMAQTVESLLSLESDFIEGVDEYFLTRAHDDGKEIIPLEHPEDQFAIFANLSEEYQVEMLEASLDLTVEEYSEQIEALLDVYMEGNQEKLLEIAMEDNRTATEEDEAFMRALNDDRNYGMADKIIGFLEKGEDKTYFVIVGALHLVLEPNIISILEEKGYTVEPLL</sequence>